<evidence type="ECO:0000256" key="1">
    <source>
        <dbReference type="SAM" id="Coils"/>
    </source>
</evidence>
<gene>
    <name evidence="2" type="ORF">SAMN05216243_2153</name>
</gene>
<organism evidence="2 3">
    <name type="scientific">Sediminibacillus albus</name>
    <dbReference type="NCBI Taxonomy" id="407036"/>
    <lineage>
        <taxon>Bacteria</taxon>
        <taxon>Bacillati</taxon>
        <taxon>Bacillota</taxon>
        <taxon>Bacilli</taxon>
        <taxon>Bacillales</taxon>
        <taxon>Bacillaceae</taxon>
        <taxon>Sediminibacillus</taxon>
    </lineage>
</organism>
<reference evidence="2 3" key="1">
    <citation type="submission" date="2016-10" db="EMBL/GenBank/DDBJ databases">
        <authorList>
            <person name="de Groot N.N."/>
        </authorList>
    </citation>
    <scope>NUCLEOTIDE SEQUENCE [LARGE SCALE GENOMIC DNA]</scope>
    <source>
        <strain evidence="2 3">CGMCC 1.6502</strain>
    </source>
</reference>
<protein>
    <submittedName>
        <fullName evidence="2">Uncharacterized protein</fullName>
    </submittedName>
</protein>
<evidence type="ECO:0000313" key="3">
    <source>
        <dbReference type="Proteomes" id="UP000198694"/>
    </source>
</evidence>
<dbReference type="Proteomes" id="UP000198694">
    <property type="component" value="Unassembled WGS sequence"/>
</dbReference>
<keyword evidence="1" id="KW-0175">Coiled coil</keyword>
<dbReference type="RefSeq" id="WP_093213903.1">
    <property type="nucleotide sequence ID" value="NZ_FNFL01000003.1"/>
</dbReference>
<dbReference type="InterPro" id="IPR048062">
    <property type="entry name" value="SE1832-like"/>
</dbReference>
<dbReference type="NCBIfam" id="NF040877">
    <property type="entry name" value="SE1832_fam"/>
    <property type="match status" value="1"/>
</dbReference>
<evidence type="ECO:0000313" key="2">
    <source>
        <dbReference type="EMBL" id="SDK17102.1"/>
    </source>
</evidence>
<sequence length="60" mass="6767">MTKQEVENRIAELKSDYIRIQADLEKLDSVGGNTANAEKQLGQMEKELADLNKQLASMEE</sequence>
<name>A0A1G8ZPR9_9BACI</name>
<dbReference type="EMBL" id="FNFL01000003">
    <property type="protein sequence ID" value="SDK17102.1"/>
    <property type="molecule type" value="Genomic_DNA"/>
</dbReference>
<proteinExistence type="predicted"/>
<dbReference type="AlphaFoldDB" id="A0A1G8ZPR9"/>
<dbReference type="OrthoDB" id="2973146at2"/>
<accession>A0A1G8ZPR9</accession>
<keyword evidence="3" id="KW-1185">Reference proteome</keyword>
<feature type="coiled-coil region" evidence="1">
    <location>
        <begin position="3"/>
        <end position="54"/>
    </location>
</feature>